<dbReference type="InterPro" id="IPR003154">
    <property type="entry name" value="S1/P1nuclease"/>
</dbReference>
<dbReference type="EMBL" id="JAVDVX010000004">
    <property type="protein sequence ID" value="MDR7090581.1"/>
    <property type="molecule type" value="Genomic_DNA"/>
</dbReference>
<dbReference type="CDD" id="cd11010">
    <property type="entry name" value="S1-P1_nuclease"/>
    <property type="match status" value="1"/>
</dbReference>
<evidence type="ECO:0000313" key="9">
    <source>
        <dbReference type="Proteomes" id="UP001253595"/>
    </source>
</evidence>
<evidence type="ECO:0000256" key="5">
    <source>
        <dbReference type="ARBA" id="ARBA00023157"/>
    </source>
</evidence>
<evidence type="ECO:0000256" key="6">
    <source>
        <dbReference type="ARBA" id="ARBA00023180"/>
    </source>
</evidence>
<gene>
    <name evidence="8" type="ORF">J2X05_002605</name>
</gene>
<feature type="chain" id="PRO_5045056235" description="S1/P1 Nuclease" evidence="7">
    <location>
        <begin position="22"/>
        <end position="284"/>
    </location>
</feature>
<keyword evidence="2" id="KW-0479">Metal-binding</keyword>
<keyword evidence="6" id="KW-0325">Glycoprotein</keyword>
<organism evidence="8 9">
    <name type="scientific">Cellvibrio fibrivorans</name>
    <dbReference type="NCBI Taxonomy" id="126350"/>
    <lineage>
        <taxon>Bacteria</taxon>
        <taxon>Pseudomonadati</taxon>
        <taxon>Pseudomonadota</taxon>
        <taxon>Gammaproteobacteria</taxon>
        <taxon>Cellvibrionales</taxon>
        <taxon>Cellvibrionaceae</taxon>
        <taxon>Cellvibrio</taxon>
    </lineage>
</organism>
<keyword evidence="7" id="KW-0732">Signal</keyword>
<protein>
    <recommendedName>
        <fullName evidence="10">S1/P1 Nuclease</fullName>
    </recommendedName>
</protein>
<keyword evidence="1" id="KW-0540">Nuclease</keyword>
<feature type="signal peptide" evidence="7">
    <location>
        <begin position="1"/>
        <end position="21"/>
    </location>
</feature>
<evidence type="ECO:0000313" key="8">
    <source>
        <dbReference type="EMBL" id="MDR7090581.1"/>
    </source>
</evidence>
<dbReference type="InterPro" id="IPR008947">
    <property type="entry name" value="PLipase_C/P1_nuclease_dom_sf"/>
</dbReference>
<dbReference type="Pfam" id="PF02265">
    <property type="entry name" value="S1-P1_nuclease"/>
    <property type="match status" value="1"/>
</dbReference>
<proteinExistence type="predicted"/>
<evidence type="ECO:0000256" key="7">
    <source>
        <dbReference type="SAM" id="SignalP"/>
    </source>
</evidence>
<evidence type="ECO:0000256" key="4">
    <source>
        <dbReference type="ARBA" id="ARBA00022801"/>
    </source>
</evidence>
<keyword evidence="4" id="KW-0378">Hydrolase</keyword>
<keyword evidence="5" id="KW-1015">Disulfide bond</keyword>
<comment type="caution">
    <text evidence="8">The sequence shown here is derived from an EMBL/GenBank/DDBJ whole genome shotgun (WGS) entry which is preliminary data.</text>
</comment>
<keyword evidence="3" id="KW-0255">Endonuclease</keyword>
<sequence>MKIAQFVCGLLLITTSVQVLAWGQNGHRIVGQIANEHLTKKTQKALLPLLAGDLLPEVGTWADEMRSDPAEFWQKHSSRWHYINVAEPDKFDAEHYHTPQSKDDVKDIYGGILRCIAALKDKNTPLAERQFYLRFLVHLVGDIHQPMHAGHAEDRGGNLVEVKFFGKPTNLHSLWDTDLLESQNLSFTEYAAFIDTQDKQLIKTYLTSTPADWLKESMALSEGLYQGAAPINNASPDLSYSYIYQQLPIAQQRLLQAGIRLAGLLNSIYDPRAKPGLTALATKP</sequence>
<dbReference type="PANTHER" id="PTHR33146">
    <property type="entry name" value="ENDONUCLEASE 4"/>
    <property type="match status" value="1"/>
</dbReference>
<evidence type="ECO:0000256" key="2">
    <source>
        <dbReference type="ARBA" id="ARBA00022723"/>
    </source>
</evidence>
<dbReference type="PANTHER" id="PTHR33146:SF26">
    <property type="entry name" value="ENDONUCLEASE 4"/>
    <property type="match status" value="1"/>
</dbReference>
<accession>A0ABU1UZE3</accession>
<keyword evidence="9" id="KW-1185">Reference proteome</keyword>
<dbReference type="Gene3D" id="1.10.575.10">
    <property type="entry name" value="P1 Nuclease"/>
    <property type="match status" value="1"/>
</dbReference>
<evidence type="ECO:0000256" key="3">
    <source>
        <dbReference type="ARBA" id="ARBA00022759"/>
    </source>
</evidence>
<evidence type="ECO:0008006" key="10">
    <source>
        <dbReference type="Google" id="ProtNLM"/>
    </source>
</evidence>
<name>A0ABU1UZE3_9GAMM</name>
<reference evidence="8 9" key="1">
    <citation type="submission" date="2023-07" db="EMBL/GenBank/DDBJ databases">
        <title>Sorghum-associated microbial communities from plants grown in Nebraska, USA.</title>
        <authorList>
            <person name="Schachtman D."/>
        </authorList>
    </citation>
    <scope>NUCLEOTIDE SEQUENCE [LARGE SCALE GENOMIC DNA]</scope>
    <source>
        <strain evidence="8 9">BE190</strain>
    </source>
</reference>
<dbReference type="RefSeq" id="WP_310073011.1">
    <property type="nucleotide sequence ID" value="NZ_JAVDVX010000004.1"/>
</dbReference>
<dbReference type="Proteomes" id="UP001253595">
    <property type="component" value="Unassembled WGS sequence"/>
</dbReference>
<dbReference type="SUPFAM" id="SSF48537">
    <property type="entry name" value="Phospholipase C/P1 nuclease"/>
    <property type="match status" value="1"/>
</dbReference>
<evidence type="ECO:0000256" key="1">
    <source>
        <dbReference type="ARBA" id="ARBA00022722"/>
    </source>
</evidence>